<evidence type="ECO:0000313" key="5">
    <source>
        <dbReference type="EMBL" id="GHO58280.1"/>
    </source>
</evidence>
<protein>
    <recommendedName>
        <fullName evidence="4">PD-(D/E)XK endonuclease-like domain-containing protein</fullName>
    </recommendedName>
</protein>
<gene>
    <name evidence="5" type="ORF">KSB_67550</name>
</gene>
<dbReference type="EMBL" id="BNJG01000003">
    <property type="protein sequence ID" value="GHO58280.1"/>
    <property type="molecule type" value="Genomic_DNA"/>
</dbReference>
<evidence type="ECO:0000256" key="2">
    <source>
        <dbReference type="ARBA" id="ARBA00022806"/>
    </source>
</evidence>
<keyword evidence="2" id="KW-0347">Helicase</keyword>
<evidence type="ECO:0000259" key="4">
    <source>
        <dbReference type="Pfam" id="PF12705"/>
    </source>
</evidence>
<evidence type="ECO:0000313" key="6">
    <source>
        <dbReference type="Proteomes" id="UP000654345"/>
    </source>
</evidence>
<evidence type="ECO:0000256" key="3">
    <source>
        <dbReference type="ARBA" id="ARBA00023204"/>
    </source>
</evidence>
<keyword evidence="2" id="KW-0067">ATP-binding</keyword>
<accession>A0ABQ3V0X1</accession>
<organism evidence="5 6">
    <name type="scientific">Ktedonobacter robiniae</name>
    <dbReference type="NCBI Taxonomy" id="2778365"/>
    <lineage>
        <taxon>Bacteria</taxon>
        <taxon>Bacillati</taxon>
        <taxon>Chloroflexota</taxon>
        <taxon>Ktedonobacteria</taxon>
        <taxon>Ktedonobacterales</taxon>
        <taxon>Ktedonobacteraceae</taxon>
        <taxon>Ktedonobacter</taxon>
    </lineage>
</organism>
<name>A0ABQ3V0X1_9CHLR</name>
<keyword evidence="1" id="KW-0227">DNA damage</keyword>
<feature type="domain" description="PD-(D/E)XK endonuclease-like" evidence="4">
    <location>
        <begin position="72"/>
        <end position="185"/>
    </location>
</feature>
<keyword evidence="6" id="KW-1185">Reference proteome</keyword>
<keyword evidence="2" id="KW-0547">Nucleotide-binding</keyword>
<dbReference type="Proteomes" id="UP000654345">
    <property type="component" value="Unassembled WGS sequence"/>
</dbReference>
<evidence type="ECO:0000256" key="1">
    <source>
        <dbReference type="ARBA" id="ARBA00022763"/>
    </source>
</evidence>
<dbReference type="InterPro" id="IPR038726">
    <property type="entry name" value="PDDEXK_AddAB-type"/>
</dbReference>
<keyword evidence="3" id="KW-0234">DNA repair</keyword>
<reference evidence="5 6" key="1">
    <citation type="journal article" date="2021" name="Int. J. Syst. Evol. Microbiol.">
        <title>Reticulibacter mediterranei gen. nov., sp. nov., within the new family Reticulibacteraceae fam. nov., and Ktedonospora formicarum gen. nov., sp. nov., Ktedonobacter robiniae sp. nov., Dictyobacter formicarum sp. nov. and Dictyobacter arantiisoli sp. nov., belonging to the class Ktedonobacteria.</title>
        <authorList>
            <person name="Yabe S."/>
            <person name="Zheng Y."/>
            <person name="Wang C.M."/>
            <person name="Sakai Y."/>
            <person name="Abe K."/>
            <person name="Yokota A."/>
            <person name="Donadio S."/>
            <person name="Cavaletti L."/>
            <person name="Monciardini P."/>
        </authorList>
    </citation>
    <scope>NUCLEOTIDE SEQUENCE [LARGE SCALE GENOMIC DNA]</scope>
    <source>
        <strain evidence="5 6">SOSP1-30</strain>
    </source>
</reference>
<comment type="caution">
    <text evidence="5">The sequence shown here is derived from an EMBL/GenBank/DDBJ whole genome shotgun (WGS) entry which is preliminary data.</text>
</comment>
<sequence length="246" mass="28562">MALSRARDVLYISYARRIGNRRSQPSSLLALVERHLTGVGNPVALWEGSDSLVDVPATVKIPPLDAFQVFDVERLDRYLSCPRQYYYEFVLDLRRRRTDSAYIQFHRCVYGVLSWLQDERRQGRGVDEEVPQRYLLALWEVKGPREHPYEMMYQQQAAILVTRAIRRFSKPAQRPAQAAWEVPLTYGRVRFTPDVLEIVEGSTGPSFLIQRLRTGQVSQSERDKEIYALYHRGVEQAYPGANRWVG</sequence>
<keyword evidence="2" id="KW-0378">Hydrolase</keyword>
<proteinExistence type="predicted"/>
<dbReference type="Pfam" id="PF12705">
    <property type="entry name" value="PDDEXK_1"/>
    <property type="match status" value="1"/>
</dbReference>